<reference evidence="2" key="1">
    <citation type="journal article" date="2020" name="Fungal Divers.">
        <title>Resolving the Mortierellaceae phylogeny through synthesis of multi-gene phylogenetics and phylogenomics.</title>
        <authorList>
            <person name="Vandepol N."/>
            <person name="Liber J."/>
            <person name="Desiro A."/>
            <person name="Na H."/>
            <person name="Kennedy M."/>
            <person name="Barry K."/>
            <person name="Grigoriev I.V."/>
            <person name="Miller A.N."/>
            <person name="O'Donnell K."/>
            <person name="Stajich J.E."/>
            <person name="Bonito G."/>
        </authorList>
    </citation>
    <scope>NUCLEOTIDE SEQUENCE</scope>
    <source>
        <strain evidence="2">KOD1015</strain>
    </source>
</reference>
<dbReference type="InterPro" id="IPR011058">
    <property type="entry name" value="Cyanovirin-N"/>
</dbReference>
<evidence type="ECO:0000313" key="2">
    <source>
        <dbReference type="EMBL" id="KAF9582083.1"/>
    </source>
</evidence>
<evidence type="ECO:0000313" key="3">
    <source>
        <dbReference type="Proteomes" id="UP000780801"/>
    </source>
</evidence>
<proteinExistence type="predicted"/>
<protein>
    <recommendedName>
        <fullName evidence="1">Cyanovirin-N domain-containing protein</fullName>
    </recommendedName>
</protein>
<keyword evidence="3" id="KW-1185">Reference proteome</keyword>
<comment type="caution">
    <text evidence="2">The sequence shown here is derived from an EMBL/GenBank/DDBJ whole genome shotgun (WGS) entry which is preliminary data.</text>
</comment>
<dbReference type="EMBL" id="JAABOA010001193">
    <property type="protein sequence ID" value="KAF9582083.1"/>
    <property type="molecule type" value="Genomic_DNA"/>
</dbReference>
<dbReference type="Proteomes" id="UP000780801">
    <property type="component" value="Unassembled WGS sequence"/>
</dbReference>
<dbReference type="AlphaFoldDB" id="A0A9P6KEN7"/>
<sequence>KAAPSNVKSIKDTCKSLHLAPNVYTLTASCQSNGGSSKESSIELNNFIGNNNGRFQWAGVDFDSSSSNIRLLD</sequence>
<organism evidence="2 3">
    <name type="scientific">Lunasporangiospora selenospora</name>
    <dbReference type="NCBI Taxonomy" id="979761"/>
    <lineage>
        <taxon>Eukaryota</taxon>
        <taxon>Fungi</taxon>
        <taxon>Fungi incertae sedis</taxon>
        <taxon>Mucoromycota</taxon>
        <taxon>Mortierellomycotina</taxon>
        <taxon>Mortierellomycetes</taxon>
        <taxon>Mortierellales</taxon>
        <taxon>Mortierellaceae</taxon>
        <taxon>Lunasporangiospora</taxon>
    </lineage>
</organism>
<gene>
    <name evidence="2" type="ORF">BGW38_000670</name>
</gene>
<name>A0A9P6KEN7_9FUNG</name>
<feature type="non-terminal residue" evidence="2">
    <location>
        <position position="73"/>
    </location>
</feature>
<dbReference type="OrthoDB" id="2441380at2759"/>
<feature type="non-terminal residue" evidence="2">
    <location>
        <position position="1"/>
    </location>
</feature>
<feature type="domain" description="Cyanovirin-N" evidence="1">
    <location>
        <begin position="12"/>
        <end position="71"/>
    </location>
</feature>
<dbReference type="InterPro" id="IPR036673">
    <property type="entry name" value="Cyanovirin-N_sf"/>
</dbReference>
<accession>A0A9P6KEN7</accession>
<dbReference type="Gene3D" id="2.30.60.10">
    <property type="entry name" value="Cyanovirin-N"/>
    <property type="match status" value="1"/>
</dbReference>
<dbReference type="Pfam" id="PF08881">
    <property type="entry name" value="CVNH"/>
    <property type="match status" value="1"/>
</dbReference>
<evidence type="ECO:0000259" key="1">
    <source>
        <dbReference type="Pfam" id="PF08881"/>
    </source>
</evidence>
<dbReference type="SUPFAM" id="SSF51322">
    <property type="entry name" value="Cyanovirin-N"/>
    <property type="match status" value="1"/>
</dbReference>